<organism evidence="1 2">
    <name type="scientific">Fluviicoccus keumensis</name>
    <dbReference type="NCBI Taxonomy" id="1435465"/>
    <lineage>
        <taxon>Bacteria</taxon>
        <taxon>Pseudomonadati</taxon>
        <taxon>Pseudomonadota</taxon>
        <taxon>Gammaproteobacteria</taxon>
        <taxon>Moraxellales</taxon>
        <taxon>Moraxellaceae</taxon>
        <taxon>Fluviicoccus</taxon>
    </lineage>
</organism>
<evidence type="ECO:0000313" key="2">
    <source>
        <dbReference type="Proteomes" id="UP000292423"/>
    </source>
</evidence>
<dbReference type="InterPro" id="IPR007922">
    <property type="entry name" value="DciA-like"/>
</dbReference>
<proteinExistence type="predicted"/>
<comment type="caution">
    <text evidence="1">The sequence shown here is derived from an EMBL/GenBank/DDBJ whole genome shotgun (WGS) entry which is preliminary data.</text>
</comment>
<evidence type="ECO:0008006" key="3">
    <source>
        <dbReference type="Google" id="ProtNLM"/>
    </source>
</evidence>
<evidence type="ECO:0000313" key="1">
    <source>
        <dbReference type="EMBL" id="RZU35382.1"/>
    </source>
</evidence>
<dbReference type="EMBL" id="SHKX01000018">
    <property type="protein sequence ID" value="RZU35382.1"/>
    <property type="molecule type" value="Genomic_DNA"/>
</dbReference>
<dbReference type="OrthoDB" id="6704762at2"/>
<accession>A0A4Q7YDI9</accession>
<dbReference type="Proteomes" id="UP000292423">
    <property type="component" value="Unassembled WGS sequence"/>
</dbReference>
<name>A0A4Q7YDI9_9GAMM</name>
<keyword evidence="2" id="KW-1185">Reference proteome</keyword>
<dbReference type="Pfam" id="PF05258">
    <property type="entry name" value="DciA"/>
    <property type="match status" value="1"/>
</dbReference>
<protein>
    <recommendedName>
        <fullName evidence="3">DUF721 domain-containing protein</fullName>
    </recommendedName>
</protein>
<gene>
    <name evidence="1" type="ORF">EV700_3335</name>
</gene>
<reference evidence="1 2" key="1">
    <citation type="submission" date="2019-02" db="EMBL/GenBank/DDBJ databases">
        <title>Genomic Encyclopedia of Type Strains, Phase IV (KMG-IV): sequencing the most valuable type-strain genomes for metagenomic binning, comparative biology and taxonomic classification.</title>
        <authorList>
            <person name="Goeker M."/>
        </authorList>
    </citation>
    <scope>NUCLEOTIDE SEQUENCE [LARGE SCALE GENOMIC DNA]</scope>
    <source>
        <strain evidence="1 2">DSM 105135</strain>
    </source>
</reference>
<sequence>MRYGRAASSNEIFTSPLLRQLHAQARLLARLDAIVAARLTVLKNACRVAAYKEGVLTLSTGNSALTGQIRYMQASLLANLRQTPEFAEITQIRVIDCEPAPARKPARPPLPPLSHSVGTLLRETADLLDDAELSEAFRRLASHASDKPTS</sequence>
<dbReference type="RefSeq" id="WP_130415915.1">
    <property type="nucleotide sequence ID" value="NZ_SHKX01000018.1"/>
</dbReference>
<dbReference type="AlphaFoldDB" id="A0A4Q7YDI9"/>